<proteinExistence type="predicted"/>
<evidence type="ECO:0000313" key="3">
    <source>
        <dbReference type="EMBL" id="GGM63445.1"/>
    </source>
</evidence>
<evidence type="ECO:0000313" key="4">
    <source>
        <dbReference type="Proteomes" id="UP000642070"/>
    </source>
</evidence>
<dbReference type="Pfam" id="PF14200">
    <property type="entry name" value="RicinB_lectin_2"/>
    <property type="match status" value="1"/>
</dbReference>
<feature type="region of interest" description="Disordered" evidence="1">
    <location>
        <begin position="1"/>
        <end position="34"/>
    </location>
</feature>
<dbReference type="InterPro" id="IPR035992">
    <property type="entry name" value="Ricin_B-like_lectins"/>
</dbReference>
<accession>A0A917X444</accession>
<feature type="compositionally biased region" description="Polar residues" evidence="1">
    <location>
        <begin position="101"/>
        <end position="113"/>
    </location>
</feature>
<feature type="region of interest" description="Disordered" evidence="1">
    <location>
        <begin position="75"/>
        <end position="154"/>
    </location>
</feature>
<dbReference type="AlphaFoldDB" id="A0A917X444"/>
<feature type="domain" description="Ricin B lectin" evidence="2">
    <location>
        <begin position="195"/>
        <end position="280"/>
    </location>
</feature>
<comment type="caution">
    <text evidence="3">The sequence shown here is derived from an EMBL/GenBank/DDBJ whole genome shotgun (WGS) entry which is preliminary data.</text>
</comment>
<feature type="compositionally biased region" description="Low complexity" evidence="1">
    <location>
        <begin position="114"/>
        <end position="136"/>
    </location>
</feature>
<keyword evidence="4" id="KW-1185">Reference proteome</keyword>
<feature type="compositionally biased region" description="Low complexity" evidence="1">
    <location>
        <begin position="78"/>
        <end position="99"/>
    </location>
</feature>
<dbReference type="CDD" id="cd00161">
    <property type="entry name" value="beta-trefoil_Ricin-like"/>
    <property type="match status" value="1"/>
</dbReference>
<dbReference type="SUPFAM" id="SSF50370">
    <property type="entry name" value="Ricin B-like lectins"/>
    <property type="match status" value="1"/>
</dbReference>
<dbReference type="Proteomes" id="UP000642070">
    <property type="component" value="Unassembled WGS sequence"/>
</dbReference>
<dbReference type="EMBL" id="BMPI01000048">
    <property type="protein sequence ID" value="GGM63445.1"/>
    <property type="molecule type" value="Genomic_DNA"/>
</dbReference>
<dbReference type="RefSeq" id="WP_190254911.1">
    <property type="nucleotide sequence ID" value="NZ_BMPI01000048.1"/>
</dbReference>
<reference evidence="3" key="1">
    <citation type="journal article" date="2014" name="Int. J. Syst. Evol. Microbiol.">
        <title>Complete genome sequence of Corynebacterium casei LMG S-19264T (=DSM 44701T), isolated from a smear-ripened cheese.</title>
        <authorList>
            <consortium name="US DOE Joint Genome Institute (JGI-PGF)"/>
            <person name="Walter F."/>
            <person name="Albersmeier A."/>
            <person name="Kalinowski J."/>
            <person name="Ruckert C."/>
        </authorList>
    </citation>
    <scope>NUCLEOTIDE SEQUENCE</scope>
    <source>
        <strain evidence="3">JCM 19831</strain>
    </source>
</reference>
<reference evidence="3" key="2">
    <citation type="submission" date="2020-09" db="EMBL/GenBank/DDBJ databases">
        <authorList>
            <person name="Sun Q."/>
            <person name="Ohkuma M."/>
        </authorList>
    </citation>
    <scope>NUCLEOTIDE SEQUENCE</scope>
    <source>
        <strain evidence="3">JCM 19831</strain>
    </source>
</reference>
<protein>
    <recommendedName>
        <fullName evidence="2">Ricin B lectin domain-containing protein</fullName>
    </recommendedName>
</protein>
<dbReference type="PROSITE" id="PS50231">
    <property type="entry name" value="RICIN_B_LECTIN"/>
    <property type="match status" value="1"/>
</dbReference>
<organism evidence="3 4">
    <name type="scientific">Dactylosporangium sucinum</name>
    <dbReference type="NCBI Taxonomy" id="1424081"/>
    <lineage>
        <taxon>Bacteria</taxon>
        <taxon>Bacillati</taxon>
        <taxon>Actinomycetota</taxon>
        <taxon>Actinomycetes</taxon>
        <taxon>Micromonosporales</taxon>
        <taxon>Micromonosporaceae</taxon>
        <taxon>Dactylosporangium</taxon>
    </lineage>
</organism>
<feature type="compositionally biased region" description="Low complexity" evidence="1">
    <location>
        <begin position="144"/>
        <end position="154"/>
    </location>
</feature>
<evidence type="ECO:0000256" key="1">
    <source>
        <dbReference type="SAM" id="MobiDB-lite"/>
    </source>
</evidence>
<dbReference type="Gene3D" id="2.80.10.50">
    <property type="match status" value="1"/>
</dbReference>
<evidence type="ECO:0000259" key="2">
    <source>
        <dbReference type="Pfam" id="PF14200"/>
    </source>
</evidence>
<dbReference type="InterPro" id="IPR000772">
    <property type="entry name" value="Ricin_B_lectin"/>
</dbReference>
<sequence length="300" mass="29493">MSDNADPPATDPHGTGAAGDGDPSGDALEFGNRPPVLSHRAPRLPFAWRVLSVVSVALALSSIAWAATVAWPATDPSGTAEPGAGAPPAVGPEPGAGAPLTSGSAAASPQPGQTSTSRSPATTPANPAASTPAQSPGAPVTSQPTAGATPTGPVVPAPGVTVRLVSGHSDLSAGVAAGAVGNGARIVQSGGTGEAQQWRVQGAGAGCFQLLNVHSGLALDNPNTGEGATMQQWAFAPGNVNQSWCFRSVGGERYSIQNRASLMLLAVPASGGADGAPVQQLSGDPAAPRPNQTWRLVRAG</sequence>
<name>A0A917X444_9ACTN</name>
<gene>
    <name evidence="3" type="ORF">GCM10007977_076300</name>
</gene>